<name>A0AA42H0I6_9HYPH</name>
<dbReference type="EMBL" id="JAODYY010000008">
    <property type="protein sequence ID" value="MDH0125774.1"/>
    <property type="molecule type" value="Genomic_DNA"/>
</dbReference>
<proteinExistence type="predicted"/>
<accession>A0AA42H0I6</accession>
<organism evidence="1 2">
    <name type="scientific">Brucella intermedia GD04153</name>
    <dbReference type="NCBI Taxonomy" id="2975438"/>
    <lineage>
        <taxon>Bacteria</taxon>
        <taxon>Pseudomonadati</taxon>
        <taxon>Pseudomonadota</taxon>
        <taxon>Alphaproteobacteria</taxon>
        <taxon>Hyphomicrobiales</taxon>
        <taxon>Brucellaceae</taxon>
        <taxon>Brucella/Ochrobactrum group</taxon>
        <taxon>Brucella</taxon>
    </lineage>
</organism>
<dbReference type="AlphaFoldDB" id="A0AA42H0I6"/>
<evidence type="ECO:0008006" key="3">
    <source>
        <dbReference type="Google" id="ProtNLM"/>
    </source>
</evidence>
<evidence type="ECO:0000313" key="2">
    <source>
        <dbReference type="Proteomes" id="UP001158087"/>
    </source>
</evidence>
<dbReference type="PROSITE" id="PS51257">
    <property type="entry name" value="PROKAR_LIPOPROTEIN"/>
    <property type="match status" value="1"/>
</dbReference>
<gene>
    <name evidence="1" type="ORF">N7376_17365</name>
</gene>
<dbReference type="Proteomes" id="UP001158087">
    <property type="component" value="Unassembled WGS sequence"/>
</dbReference>
<reference evidence="1" key="1">
    <citation type="submission" date="2022-09" db="EMBL/GenBank/DDBJ databases">
        <title>Intensive care unit water sources are persistently colonized with multi-drug resistant bacteria and are the site of extensive horizontal gene transfer of antibiotic resistance genes.</title>
        <authorList>
            <person name="Diorio-Toth L."/>
        </authorList>
    </citation>
    <scope>NUCLEOTIDE SEQUENCE</scope>
    <source>
        <strain evidence="1">GD04153</strain>
    </source>
</reference>
<comment type="caution">
    <text evidence="1">The sequence shown here is derived from an EMBL/GenBank/DDBJ whole genome shotgun (WGS) entry which is preliminary data.</text>
</comment>
<protein>
    <recommendedName>
        <fullName evidence="3">Lipoprotein</fullName>
    </recommendedName>
</protein>
<evidence type="ECO:0000313" key="1">
    <source>
        <dbReference type="EMBL" id="MDH0125774.1"/>
    </source>
</evidence>
<sequence>MPVRYFRASLTLVLALALGACTTSKETLRKNPKSVGKAALCRSMLTTNDIEFQRELIAEAIKRGITAQQCVDMVKKQNEAIAAGVAIAAIGTAVAVCANNNCGGGTYRPNNYQPNYNYGYAWDLIRNQYGTPVYVCRSRSNGQFAYDYQCAGMVQNDFAWPGY</sequence>